<reference evidence="7" key="1">
    <citation type="submission" date="2021-03" db="EMBL/GenBank/DDBJ databases">
        <title>Whole genome shotgun sequence of Actinoplanes auranticolor NBRC 12245.</title>
        <authorList>
            <person name="Komaki H."/>
            <person name="Tamura T."/>
        </authorList>
    </citation>
    <scope>NUCLEOTIDE SEQUENCE</scope>
    <source>
        <strain evidence="7">NBRC 12245</strain>
    </source>
</reference>
<dbReference type="RefSeq" id="WP_246594793.1">
    <property type="nucleotide sequence ID" value="NZ_BAABEA010000029.1"/>
</dbReference>
<feature type="transmembrane region" description="Helical" evidence="6">
    <location>
        <begin position="195"/>
        <end position="217"/>
    </location>
</feature>
<dbReference type="EMBL" id="BOQL01000001">
    <property type="protein sequence ID" value="GIM62968.1"/>
    <property type="molecule type" value="Genomic_DNA"/>
</dbReference>
<comment type="subcellular location">
    <subcellularLocation>
        <location evidence="1">Cell membrane</location>
        <topology evidence="1">Multi-pass membrane protein</topology>
    </subcellularLocation>
</comment>
<keyword evidence="8" id="KW-1185">Reference proteome</keyword>
<organism evidence="7 8">
    <name type="scientific">Actinoplanes auranticolor</name>
    <dbReference type="NCBI Taxonomy" id="47988"/>
    <lineage>
        <taxon>Bacteria</taxon>
        <taxon>Bacillati</taxon>
        <taxon>Actinomycetota</taxon>
        <taxon>Actinomycetes</taxon>
        <taxon>Micromonosporales</taxon>
        <taxon>Micromonosporaceae</taxon>
        <taxon>Actinoplanes</taxon>
    </lineage>
</organism>
<sequence length="434" mass="45548">MSELQAERAAPEAGLVPPRRGGPSAWLRTQLREPYVKLVASQLLTGVVALAANVLMVRALSPSGRGEVALILQVVYLATQVLLLGTERSFVASYHDVTPAVAVRAYARLFVVPGGLALSAAAGFAVLAPDRFDPGPVVITLIVGYAVVEASSLATRAIAICVGRVRDFLYARIIESLLLLALLVTLFVAGTARPAVWILAYLLSGAVPTVAYVVLWLRLPAPAAAPLTRNRTVRQEGLALFPAALSNMAMLRSDRLALPVLASTSALGLYASVATMTELLAWPLRAYADSRLGKWRASHREGALRTRPIVLAAVVYCLVVAPIAAGGLYLLIVPVFGEQYAAARTVVLPLVAAAGLYAVSRVSLGLLIARGYSALVSAAEITGFAVSFAAYLLLIPSLGILGAAYGSLIGYGACLSFALVASRVTRDRIARVVA</sequence>
<comment type="caution">
    <text evidence="7">The sequence shown here is derived from an EMBL/GenBank/DDBJ whole genome shotgun (WGS) entry which is preliminary data.</text>
</comment>
<feature type="transmembrane region" description="Helical" evidence="6">
    <location>
        <begin position="309"/>
        <end position="335"/>
    </location>
</feature>
<feature type="transmembrane region" description="Helical" evidence="6">
    <location>
        <begin position="139"/>
        <end position="162"/>
    </location>
</feature>
<dbReference type="InterPro" id="IPR050833">
    <property type="entry name" value="Poly_Biosynth_Transport"/>
</dbReference>
<feature type="transmembrane region" description="Helical" evidence="6">
    <location>
        <begin position="35"/>
        <end position="56"/>
    </location>
</feature>
<feature type="transmembrane region" description="Helical" evidence="6">
    <location>
        <begin position="400"/>
        <end position="421"/>
    </location>
</feature>
<evidence type="ECO:0000256" key="1">
    <source>
        <dbReference type="ARBA" id="ARBA00004651"/>
    </source>
</evidence>
<proteinExistence type="predicted"/>
<keyword evidence="4 6" id="KW-1133">Transmembrane helix</keyword>
<dbReference type="GO" id="GO:0005886">
    <property type="term" value="C:plasma membrane"/>
    <property type="evidence" value="ECO:0007669"/>
    <property type="project" value="UniProtKB-SubCell"/>
</dbReference>
<evidence type="ECO:0000256" key="6">
    <source>
        <dbReference type="SAM" id="Phobius"/>
    </source>
</evidence>
<dbReference type="AlphaFoldDB" id="A0A919S333"/>
<evidence type="ECO:0000313" key="8">
    <source>
        <dbReference type="Proteomes" id="UP000681340"/>
    </source>
</evidence>
<dbReference type="PANTHER" id="PTHR30250:SF11">
    <property type="entry name" value="O-ANTIGEN TRANSPORTER-RELATED"/>
    <property type="match status" value="1"/>
</dbReference>
<keyword evidence="5 6" id="KW-0472">Membrane</keyword>
<evidence type="ECO:0000256" key="5">
    <source>
        <dbReference type="ARBA" id="ARBA00023136"/>
    </source>
</evidence>
<evidence type="ECO:0000256" key="2">
    <source>
        <dbReference type="ARBA" id="ARBA00022475"/>
    </source>
</evidence>
<feature type="transmembrane region" description="Helical" evidence="6">
    <location>
        <begin position="238"/>
        <end position="261"/>
    </location>
</feature>
<protein>
    <submittedName>
        <fullName evidence="7">Membrane protein</fullName>
    </submittedName>
</protein>
<keyword evidence="2" id="KW-1003">Cell membrane</keyword>
<gene>
    <name evidence="7" type="ORF">Aau02nite_01020</name>
</gene>
<dbReference type="PANTHER" id="PTHR30250">
    <property type="entry name" value="PST FAMILY PREDICTED COLANIC ACID TRANSPORTER"/>
    <property type="match status" value="1"/>
</dbReference>
<feature type="transmembrane region" description="Helical" evidence="6">
    <location>
        <begin position="106"/>
        <end position="127"/>
    </location>
</feature>
<evidence type="ECO:0000256" key="3">
    <source>
        <dbReference type="ARBA" id="ARBA00022692"/>
    </source>
</evidence>
<feature type="transmembrane region" description="Helical" evidence="6">
    <location>
        <begin position="341"/>
        <end position="360"/>
    </location>
</feature>
<dbReference type="Proteomes" id="UP000681340">
    <property type="component" value="Unassembled WGS sequence"/>
</dbReference>
<feature type="transmembrane region" description="Helical" evidence="6">
    <location>
        <begin position="372"/>
        <end position="394"/>
    </location>
</feature>
<feature type="transmembrane region" description="Helical" evidence="6">
    <location>
        <begin position="169"/>
        <end position="189"/>
    </location>
</feature>
<evidence type="ECO:0000313" key="7">
    <source>
        <dbReference type="EMBL" id="GIM62968.1"/>
    </source>
</evidence>
<accession>A0A919S333</accession>
<evidence type="ECO:0000256" key="4">
    <source>
        <dbReference type="ARBA" id="ARBA00022989"/>
    </source>
</evidence>
<name>A0A919S333_9ACTN</name>
<feature type="transmembrane region" description="Helical" evidence="6">
    <location>
        <begin position="267"/>
        <end position="288"/>
    </location>
</feature>
<keyword evidence="3 6" id="KW-0812">Transmembrane</keyword>
<feature type="transmembrane region" description="Helical" evidence="6">
    <location>
        <begin position="68"/>
        <end position="85"/>
    </location>
</feature>